<proteinExistence type="predicted"/>
<feature type="transmembrane region" description="Helical" evidence="1">
    <location>
        <begin position="193"/>
        <end position="217"/>
    </location>
</feature>
<feature type="transmembrane region" description="Helical" evidence="1">
    <location>
        <begin position="238"/>
        <end position="255"/>
    </location>
</feature>
<name>A0A6P5ZAE0_DURZI</name>
<evidence type="ECO:0000256" key="1">
    <source>
        <dbReference type="SAM" id="Phobius"/>
    </source>
</evidence>
<evidence type="ECO:0000313" key="3">
    <source>
        <dbReference type="RefSeq" id="XP_022749452.1"/>
    </source>
</evidence>
<evidence type="ECO:0000313" key="2">
    <source>
        <dbReference type="Proteomes" id="UP000515121"/>
    </source>
</evidence>
<feature type="transmembrane region" description="Helical" evidence="1">
    <location>
        <begin position="46"/>
        <end position="68"/>
    </location>
</feature>
<keyword evidence="1" id="KW-0812">Transmembrane</keyword>
<dbReference type="KEGG" id="dzi:111298950"/>
<dbReference type="PANTHER" id="PTHR33133:SF21">
    <property type="entry name" value="TRANSMEMBRANE PROTEIN"/>
    <property type="match status" value="1"/>
</dbReference>
<gene>
    <name evidence="3" type="primary">LOC111298950</name>
</gene>
<reference evidence="3" key="1">
    <citation type="submission" date="2025-08" db="UniProtKB">
        <authorList>
            <consortium name="RefSeq"/>
        </authorList>
    </citation>
    <scope>IDENTIFICATION</scope>
    <source>
        <tissue evidence="3">Fruit stalk</tissue>
    </source>
</reference>
<dbReference type="GeneID" id="111298950"/>
<dbReference type="Proteomes" id="UP000515121">
    <property type="component" value="Unplaced"/>
</dbReference>
<accession>A0A6P5ZAE0</accession>
<dbReference type="AlphaFoldDB" id="A0A6P5ZAE0"/>
<dbReference type="OrthoDB" id="991571at2759"/>
<organism evidence="2 3">
    <name type="scientific">Durio zibethinus</name>
    <name type="common">Durian</name>
    <dbReference type="NCBI Taxonomy" id="66656"/>
    <lineage>
        <taxon>Eukaryota</taxon>
        <taxon>Viridiplantae</taxon>
        <taxon>Streptophyta</taxon>
        <taxon>Embryophyta</taxon>
        <taxon>Tracheophyta</taxon>
        <taxon>Spermatophyta</taxon>
        <taxon>Magnoliopsida</taxon>
        <taxon>eudicotyledons</taxon>
        <taxon>Gunneridae</taxon>
        <taxon>Pentapetalae</taxon>
        <taxon>rosids</taxon>
        <taxon>malvids</taxon>
        <taxon>Malvales</taxon>
        <taxon>Malvaceae</taxon>
        <taxon>Helicteroideae</taxon>
        <taxon>Durio</taxon>
    </lineage>
</organism>
<keyword evidence="1" id="KW-0472">Membrane</keyword>
<dbReference type="RefSeq" id="XP_022749452.1">
    <property type="nucleotide sequence ID" value="XM_022893717.1"/>
</dbReference>
<keyword evidence="1" id="KW-1133">Transmembrane helix</keyword>
<feature type="transmembrane region" description="Helical" evidence="1">
    <location>
        <begin position="285"/>
        <end position="304"/>
    </location>
</feature>
<feature type="transmembrane region" description="Helical" evidence="1">
    <location>
        <begin position="111"/>
        <end position="133"/>
    </location>
</feature>
<feature type="transmembrane region" description="Helical" evidence="1">
    <location>
        <begin position="154"/>
        <end position="173"/>
    </location>
</feature>
<keyword evidence="2" id="KW-1185">Reference proteome</keyword>
<dbReference type="PANTHER" id="PTHR33133">
    <property type="entry name" value="OS08G0107100 PROTEIN-RELATED"/>
    <property type="match status" value="1"/>
</dbReference>
<sequence>MSETEDQNHDQHTPAKYFSSSSSSSFYVFLKLMYDPLKIFLQNKHIFFPILIFLNLPLAFLLFSLSFASRPLKHHIFHLEYVAVLSYTRFEARHVLKESREESLSLLRLKLLFSFPSFILSLLSFVSTVHVTSLSLSSPHRPSFLSTTTALKLAWKRVVVTSLCSYGLFLLYVQLPQLFAAAFGNHPRISLSILVIGLGFEVYIMGVLGLGMVVSTLEEKFGWDAFRVGSNSMAGRRVCWWWITCMLVAVSGWIGNRFEKLTDSDDLVKSGIWAVVMGWESMGLLWFYGVVIIWSFIVSTVFYGDYKNRLNKGENDSPSGSDVTDFTVDIKLKEPGLSTETIMGADAIAESGVELAMAAVAEQGTRTLRRQQQNWKLSLSWEKKLINQELIMRKQTRS</sequence>
<protein>
    <submittedName>
        <fullName evidence="3">Uncharacterized protein LOC111298950</fullName>
    </submittedName>
</protein>